<keyword evidence="6" id="KW-0482">Metalloprotease</keyword>
<evidence type="ECO:0000313" key="10">
    <source>
        <dbReference type="EMBL" id="MFC5570783.1"/>
    </source>
</evidence>
<dbReference type="RefSeq" id="WP_386755237.1">
    <property type="nucleotide sequence ID" value="NZ_JBHSNM010000003.1"/>
</dbReference>
<evidence type="ECO:0000256" key="1">
    <source>
        <dbReference type="ARBA" id="ARBA00001947"/>
    </source>
</evidence>
<keyword evidence="11" id="KW-1185">Reference proteome</keyword>
<feature type="chain" id="PRO_5045692645" evidence="7">
    <location>
        <begin position="27"/>
        <end position="683"/>
    </location>
</feature>
<feature type="signal peptide" evidence="7">
    <location>
        <begin position="1"/>
        <end position="26"/>
    </location>
</feature>
<dbReference type="InterPro" id="IPR024079">
    <property type="entry name" value="MetalloPept_cat_dom_sf"/>
</dbReference>
<dbReference type="InterPro" id="IPR008753">
    <property type="entry name" value="Peptidase_M13_N"/>
</dbReference>
<dbReference type="InterPro" id="IPR042089">
    <property type="entry name" value="Peptidase_M13_dom_2"/>
</dbReference>
<dbReference type="PANTHER" id="PTHR11733:SF222">
    <property type="entry name" value="IP12942P"/>
    <property type="match status" value="1"/>
</dbReference>
<dbReference type="Pfam" id="PF01431">
    <property type="entry name" value="Peptidase_M13"/>
    <property type="match status" value="1"/>
</dbReference>
<feature type="domain" description="Peptidase M13 N-terminal" evidence="9">
    <location>
        <begin position="45"/>
        <end position="420"/>
    </location>
</feature>
<keyword evidence="5" id="KW-0862">Zinc</keyword>
<dbReference type="GO" id="GO:0016787">
    <property type="term" value="F:hydrolase activity"/>
    <property type="evidence" value="ECO:0007669"/>
    <property type="project" value="UniProtKB-KW"/>
</dbReference>
<dbReference type="InterPro" id="IPR018497">
    <property type="entry name" value="Peptidase_M13_C"/>
</dbReference>
<dbReference type="Pfam" id="PF05649">
    <property type="entry name" value="Peptidase_M13_N"/>
    <property type="match status" value="1"/>
</dbReference>
<organism evidence="10 11">
    <name type="scientific">Lysobacter yangpyeongensis</name>
    <dbReference type="NCBI Taxonomy" id="346182"/>
    <lineage>
        <taxon>Bacteria</taxon>
        <taxon>Pseudomonadati</taxon>
        <taxon>Pseudomonadota</taxon>
        <taxon>Gammaproteobacteria</taxon>
        <taxon>Lysobacterales</taxon>
        <taxon>Lysobacteraceae</taxon>
        <taxon>Lysobacter</taxon>
    </lineage>
</organism>
<keyword evidence="4 10" id="KW-0378">Hydrolase</keyword>
<evidence type="ECO:0000259" key="9">
    <source>
        <dbReference type="Pfam" id="PF05649"/>
    </source>
</evidence>
<dbReference type="Gene3D" id="3.40.390.10">
    <property type="entry name" value="Collagenase (Catalytic Domain)"/>
    <property type="match status" value="1"/>
</dbReference>
<evidence type="ECO:0000259" key="8">
    <source>
        <dbReference type="Pfam" id="PF01431"/>
    </source>
</evidence>
<keyword evidence="3" id="KW-0479">Metal-binding</keyword>
<evidence type="ECO:0000256" key="3">
    <source>
        <dbReference type="ARBA" id="ARBA00022723"/>
    </source>
</evidence>
<evidence type="ECO:0000256" key="6">
    <source>
        <dbReference type="ARBA" id="ARBA00023049"/>
    </source>
</evidence>
<dbReference type="Gene3D" id="1.10.1380.10">
    <property type="entry name" value="Neutral endopeptidase , domain2"/>
    <property type="match status" value="1"/>
</dbReference>
<evidence type="ECO:0000256" key="7">
    <source>
        <dbReference type="SAM" id="SignalP"/>
    </source>
</evidence>
<comment type="cofactor">
    <cofactor evidence="1">
        <name>Zn(2+)</name>
        <dbReference type="ChEBI" id="CHEBI:29105"/>
    </cofactor>
</comment>
<dbReference type="EC" id="3.4.24.-" evidence="10"/>
<dbReference type="Proteomes" id="UP001596036">
    <property type="component" value="Unassembled WGS sequence"/>
</dbReference>
<keyword evidence="7" id="KW-0732">Signal</keyword>
<name>A0ABW0SNV2_9GAMM</name>
<dbReference type="SUPFAM" id="SSF55486">
    <property type="entry name" value="Metalloproteases ('zincins'), catalytic domain"/>
    <property type="match status" value="1"/>
</dbReference>
<sequence>MPLPRPLTCALLLTLIAGAIAPDATAAKKKSAKSKTSAVAAPAACTDFHAYANASWLKSNTLLPDVSSLSAMEQLGDHARQQQIDLLNAAMTAPQGNVQKLLGDFWASGLDEAAVERDGANPVAPLLGRINAIRKAGDVSAAIAALHQVGIPVVFNFGADVDLNDLNRHIGYFSQGGLGLPDPAYYTRSDADTRRLLGQYNGYVQKILVLTGTPAEKAAAEAQQVIDLETRIAQASRPLPDLRNPRTNYAPVAVDGLAKSYRKLQLAEFLKAQGVNDDVVSIANPQLFAQLDKLVGTLKPAQWKTYLRWRVGDAMAPYMARAWRDANFDFRGRVLAGQVAPPSRQQLVLDAINLAAGPMLGREYVARYLPAGTRSGAEDIAASVLHALDAAVTTDARLGDAARNEAKAKLARLKIEIGAPHRDLDYTIQPMGRGSFGSNMLIASTWHHREEMKRIGRGNADRRWDVLPQQPALAYDIAGNRLIVTAAVLQPPVFDAGSDRAAQYGSFGALVGRELSHAIDAKGRLVDAKAELRDWWTPSETSAWESLGSRIAAQYSAYPDPVAGSRVQGNLVREVALADQAGVELAWNAFNTAQPSPSKEARQAFFAGWAHLWPQQVTREVAAQRATSSVYAPGQWRTNGPLYNLAAFGDAYGCKAGAAMQAKADQRILLWPAAMPVVTPAKK</sequence>
<keyword evidence="2" id="KW-0645">Protease</keyword>
<evidence type="ECO:0000256" key="2">
    <source>
        <dbReference type="ARBA" id="ARBA00022670"/>
    </source>
</evidence>
<evidence type="ECO:0000313" key="11">
    <source>
        <dbReference type="Proteomes" id="UP001596036"/>
    </source>
</evidence>
<proteinExistence type="predicted"/>
<protein>
    <submittedName>
        <fullName evidence="10">M13-type metalloendopeptidase</fullName>
        <ecNumber evidence="10">3.4.24.-</ecNumber>
    </submittedName>
</protein>
<reference evidence="11" key="1">
    <citation type="journal article" date="2019" name="Int. J. Syst. Evol. Microbiol.">
        <title>The Global Catalogue of Microorganisms (GCM) 10K type strain sequencing project: providing services to taxonomists for standard genome sequencing and annotation.</title>
        <authorList>
            <consortium name="The Broad Institute Genomics Platform"/>
            <consortium name="The Broad Institute Genome Sequencing Center for Infectious Disease"/>
            <person name="Wu L."/>
            <person name="Ma J."/>
        </authorList>
    </citation>
    <scope>NUCLEOTIDE SEQUENCE [LARGE SCALE GENOMIC DNA]</scope>
    <source>
        <strain evidence="11">KACC 11407</strain>
    </source>
</reference>
<dbReference type="CDD" id="cd08662">
    <property type="entry name" value="M13"/>
    <property type="match status" value="1"/>
</dbReference>
<comment type="caution">
    <text evidence="10">The sequence shown here is derived from an EMBL/GenBank/DDBJ whole genome shotgun (WGS) entry which is preliminary data.</text>
</comment>
<dbReference type="PANTHER" id="PTHR11733">
    <property type="entry name" value="ZINC METALLOPROTEASE FAMILY M13 NEPRILYSIN-RELATED"/>
    <property type="match status" value="1"/>
</dbReference>
<accession>A0ABW0SNV2</accession>
<gene>
    <name evidence="10" type="ORF">ACFPN1_12000</name>
</gene>
<dbReference type="PROSITE" id="PS51885">
    <property type="entry name" value="NEPRILYSIN"/>
    <property type="match status" value="1"/>
</dbReference>
<feature type="domain" description="Peptidase M13 C-terminal" evidence="8">
    <location>
        <begin position="475"/>
        <end position="667"/>
    </location>
</feature>
<evidence type="ECO:0000256" key="5">
    <source>
        <dbReference type="ARBA" id="ARBA00022833"/>
    </source>
</evidence>
<dbReference type="InterPro" id="IPR000718">
    <property type="entry name" value="Peptidase_M13"/>
</dbReference>
<dbReference type="EMBL" id="JBHSNM010000003">
    <property type="protein sequence ID" value="MFC5570783.1"/>
    <property type="molecule type" value="Genomic_DNA"/>
</dbReference>
<evidence type="ECO:0000256" key="4">
    <source>
        <dbReference type="ARBA" id="ARBA00022801"/>
    </source>
</evidence>